<protein>
    <submittedName>
        <fullName evidence="2">Uncharacterized protein</fullName>
    </submittedName>
</protein>
<keyword evidence="3" id="KW-1185">Reference proteome</keyword>
<proteinExistence type="predicted"/>
<dbReference type="AlphaFoldDB" id="A0A5D2S9R5"/>
<dbReference type="Proteomes" id="UP000323597">
    <property type="component" value="Chromosome D13"/>
</dbReference>
<evidence type="ECO:0000313" key="2">
    <source>
        <dbReference type="EMBL" id="TYI48454.1"/>
    </source>
</evidence>
<reference evidence="2 3" key="1">
    <citation type="submission" date="2019-07" db="EMBL/GenBank/DDBJ databases">
        <title>WGS assembly of Gossypium mustelinum.</title>
        <authorList>
            <person name="Chen Z.J."/>
            <person name="Sreedasyam A."/>
            <person name="Ando A."/>
            <person name="Song Q."/>
            <person name="De L."/>
            <person name="Hulse-Kemp A."/>
            <person name="Ding M."/>
            <person name="Ye W."/>
            <person name="Kirkbride R."/>
            <person name="Jenkins J."/>
            <person name="Plott C."/>
            <person name="Lovell J."/>
            <person name="Lin Y.-M."/>
            <person name="Vaughn R."/>
            <person name="Liu B."/>
            <person name="Li W."/>
            <person name="Simpson S."/>
            <person name="Scheffler B."/>
            <person name="Saski C."/>
            <person name="Grover C."/>
            <person name="Hu G."/>
            <person name="Conover J."/>
            <person name="Carlson J."/>
            <person name="Shu S."/>
            <person name="Boston L."/>
            <person name="Williams M."/>
            <person name="Peterson D."/>
            <person name="Mcgee K."/>
            <person name="Jones D."/>
            <person name="Wendel J."/>
            <person name="Stelly D."/>
            <person name="Grimwood J."/>
            <person name="Schmutz J."/>
        </authorList>
    </citation>
    <scope>NUCLEOTIDE SEQUENCE [LARGE SCALE GENOMIC DNA]</scope>
    <source>
        <strain evidence="2">1408120.09</strain>
    </source>
</reference>
<organism evidence="2 3">
    <name type="scientific">Gossypium mustelinum</name>
    <name type="common">Cotton</name>
    <name type="synonym">Gossypium caicoense</name>
    <dbReference type="NCBI Taxonomy" id="34275"/>
    <lineage>
        <taxon>Eukaryota</taxon>
        <taxon>Viridiplantae</taxon>
        <taxon>Streptophyta</taxon>
        <taxon>Embryophyta</taxon>
        <taxon>Tracheophyta</taxon>
        <taxon>Spermatophyta</taxon>
        <taxon>Magnoliopsida</taxon>
        <taxon>eudicotyledons</taxon>
        <taxon>Gunneridae</taxon>
        <taxon>Pentapetalae</taxon>
        <taxon>rosids</taxon>
        <taxon>malvids</taxon>
        <taxon>Malvales</taxon>
        <taxon>Malvaceae</taxon>
        <taxon>Malvoideae</taxon>
        <taxon>Gossypium</taxon>
    </lineage>
</organism>
<accession>A0A5D2S9R5</accession>
<evidence type="ECO:0000256" key="1">
    <source>
        <dbReference type="SAM" id="MobiDB-lite"/>
    </source>
</evidence>
<evidence type="ECO:0000313" key="3">
    <source>
        <dbReference type="Proteomes" id="UP000323597"/>
    </source>
</evidence>
<sequence length="108" mass="12833">METRKQLQQHSHRRKKATTMTLGWPWNPSPPNRLRQTNYYAANESNRKKKARGGETKRAFRLALSCCRWSKNQHIRLTKAKEPARLTKRPNAVLKKYGLQLQQKFKIF</sequence>
<name>A0A5D2S9R5_GOSMU</name>
<dbReference type="EMBL" id="CM017661">
    <property type="protein sequence ID" value="TYI48454.1"/>
    <property type="molecule type" value="Genomic_DNA"/>
</dbReference>
<feature type="region of interest" description="Disordered" evidence="1">
    <location>
        <begin position="1"/>
        <end position="28"/>
    </location>
</feature>
<gene>
    <name evidence="2" type="ORF">E1A91_D13G249500v1</name>
</gene>